<reference evidence="2 3" key="1">
    <citation type="submission" date="2023-07" db="EMBL/GenBank/DDBJ databases">
        <title>Genomic Encyclopedia of Type Strains, Phase IV (KMG-IV): sequencing the most valuable type-strain genomes for metagenomic binning, comparative biology and taxonomic classification.</title>
        <authorList>
            <person name="Goeker M."/>
        </authorList>
    </citation>
    <scope>NUCLEOTIDE SEQUENCE [LARGE SCALE GENOMIC DNA]</scope>
    <source>
        <strain evidence="2 3">DSM 1400</strain>
    </source>
</reference>
<keyword evidence="1" id="KW-0472">Membrane</keyword>
<name>A0ABU0JQG3_HATLI</name>
<evidence type="ECO:0000313" key="2">
    <source>
        <dbReference type="EMBL" id="MDQ0479327.1"/>
    </source>
</evidence>
<dbReference type="EMBL" id="JAUSWN010000007">
    <property type="protein sequence ID" value="MDQ0479327.1"/>
    <property type="molecule type" value="Genomic_DNA"/>
</dbReference>
<organism evidence="2 3">
    <name type="scientific">Hathewaya limosa</name>
    <name type="common">Clostridium limosum</name>
    <dbReference type="NCBI Taxonomy" id="1536"/>
    <lineage>
        <taxon>Bacteria</taxon>
        <taxon>Bacillati</taxon>
        <taxon>Bacillota</taxon>
        <taxon>Clostridia</taxon>
        <taxon>Eubacteriales</taxon>
        <taxon>Clostridiaceae</taxon>
        <taxon>Hathewaya</taxon>
    </lineage>
</organism>
<gene>
    <name evidence="2" type="ORF">QOZ93_001068</name>
</gene>
<feature type="transmembrane region" description="Helical" evidence="1">
    <location>
        <begin position="6"/>
        <end position="27"/>
    </location>
</feature>
<evidence type="ECO:0000313" key="3">
    <source>
        <dbReference type="Proteomes" id="UP001224418"/>
    </source>
</evidence>
<proteinExistence type="predicted"/>
<dbReference type="InterPro" id="IPR025373">
    <property type="entry name" value="DUF4363"/>
</dbReference>
<protein>
    <recommendedName>
        <fullName evidence="4">DUF4363 family protein</fullName>
    </recommendedName>
</protein>
<sequence>MRKFLTIFLPVFSLIIFVLLMIGAPLLKKPWGMDDKVMEYVDNTIKYASEEQWDKAKSEVEKIENGWSKVIKRVQYASELGEVDDIYNNIARVRGGVQAKDKGIVLSSLYEIKENWKGLGE</sequence>
<dbReference type="Proteomes" id="UP001224418">
    <property type="component" value="Unassembled WGS sequence"/>
</dbReference>
<comment type="caution">
    <text evidence="2">The sequence shown here is derived from an EMBL/GenBank/DDBJ whole genome shotgun (WGS) entry which is preliminary data.</text>
</comment>
<accession>A0ABU0JQG3</accession>
<dbReference type="RefSeq" id="WP_307355412.1">
    <property type="nucleotide sequence ID" value="NZ_BAAACJ010000032.1"/>
</dbReference>
<keyword evidence="1" id="KW-0812">Transmembrane</keyword>
<evidence type="ECO:0008006" key="4">
    <source>
        <dbReference type="Google" id="ProtNLM"/>
    </source>
</evidence>
<evidence type="ECO:0000256" key="1">
    <source>
        <dbReference type="SAM" id="Phobius"/>
    </source>
</evidence>
<keyword evidence="3" id="KW-1185">Reference proteome</keyword>
<dbReference type="Pfam" id="PF14276">
    <property type="entry name" value="DUF4363"/>
    <property type="match status" value="1"/>
</dbReference>
<keyword evidence="1" id="KW-1133">Transmembrane helix</keyword>